<dbReference type="PANTHER" id="PTHR34846:SF7">
    <property type="entry name" value="BLL7811 PROTEIN"/>
    <property type="match status" value="1"/>
</dbReference>
<dbReference type="OrthoDB" id="331146at2"/>
<dbReference type="AlphaFoldDB" id="A0A1M6L0P4"/>
<evidence type="ECO:0000313" key="3">
    <source>
        <dbReference type="Proteomes" id="UP000184452"/>
    </source>
</evidence>
<dbReference type="Proteomes" id="UP000184452">
    <property type="component" value="Unassembled WGS sequence"/>
</dbReference>
<dbReference type="GO" id="GO:0051920">
    <property type="term" value="F:peroxiredoxin activity"/>
    <property type="evidence" value="ECO:0007669"/>
    <property type="project" value="InterPro"/>
</dbReference>
<dbReference type="Pfam" id="PF02627">
    <property type="entry name" value="CMD"/>
    <property type="match status" value="1"/>
</dbReference>
<dbReference type="NCBIfam" id="TIGR00778">
    <property type="entry name" value="ahpD_dom"/>
    <property type="match status" value="1"/>
</dbReference>
<feature type="domain" description="Carboxymuconolactone decarboxylase-like" evidence="1">
    <location>
        <begin position="15"/>
        <end position="91"/>
    </location>
</feature>
<accession>A0A1M6L0P4</accession>
<dbReference type="EMBL" id="FQZK01000008">
    <property type="protein sequence ID" value="SHJ64790.1"/>
    <property type="molecule type" value="Genomic_DNA"/>
</dbReference>
<dbReference type="SUPFAM" id="SSF69118">
    <property type="entry name" value="AhpD-like"/>
    <property type="match status" value="1"/>
</dbReference>
<gene>
    <name evidence="2" type="ORF">SAMN05421803_10832</name>
</gene>
<dbReference type="InterPro" id="IPR003779">
    <property type="entry name" value="CMD-like"/>
</dbReference>
<reference evidence="2 3" key="1">
    <citation type="submission" date="2016-11" db="EMBL/GenBank/DDBJ databases">
        <authorList>
            <person name="Jaros S."/>
            <person name="Januszkiewicz K."/>
            <person name="Wedrychowicz H."/>
        </authorList>
    </citation>
    <scope>NUCLEOTIDE SEQUENCE [LARGE SCALE GENOMIC DNA]</scope>
    <source>
        <strain evidence="2 3">CGMCC 4.5723</strain>
    </source>
</reference>
<dbReference type="PANTHER" id="PTHR34846">
    <property type="entry name" value="4-CARBOXYMUCONOLACTONE DECARBOXYLASE FAMILY PROTEIN (AFU_ORTHOLOGUE AFUA_6G11590)"/>
    <property type="match status" value="1"/>
</dbReference>
<dbReference type="STRING" id="758803.SAMN05421803_10832"/>
<dbReference type="InterPro" id="IPR029032">
    <property type="entry name" value="AhpD-like"/>
</dbReference>
<evidence type="ECO:0000313" key="2">
    <source>
        <dbReference type="EMBL" id="SHJ64790.1"/>
    </source>
</evidence>
<dbReference type="Gene3D" id="1.20.1290.10">
    <property type="entry name" value="AhpD-like"/>
    <property type="match status" value="1"/>
</dbReference>
<keyword evidence="2" id="KW-0560">Oxidoreductase</keyword>
<dbReference type="InterPro" id="IPR004675">
    <property type="entry name" value="AhpD_core"/>
</dbReference>
<sequence length="148" mass="15725">MGTARAQMAHHLPEAYAELVRLGAVLDGVLDPGLHGLVKLRASVLNGCAFCVDLHGRESLEAGNSPQRVALVAAWREAGDLFTDVERAVLDLTDSLTRLGEHGLTDEVHDAAAAHLTEREMVALITSVGLVNLYNRLGVGTAMAPPVR</sequence>
<organism evidence="2 3">
    <name type="scientific">Nocardiopsis flavescens</name>
    <dbReference type="NCBI Taxonomy" id="758803"/>
    <lineage>
        <taxon>Bacteria</taxon>
        <taxon>Bacillati</taxon>
        <taxon>Actinomycetota</taxon>
        <taxon>Actinomycetes</taxon>
        <taxon>Streptosporangiales</taxon>
        <taxon>Nocardiopsidaceae</taxon>
        <taxon>Nocardiopsis</taxon>
    </lineage>
</organism>
<protein>
    <submittedName>
        <fullName evidence="2">Alkylhydroperoxidase AhpD family core domain-containing protein</fullName>
    </submittedName>
</protein>
<evidence type="ECO:0000259" key="1">
    <source>
        <dbReference type="Pfam" id="PF02627"/>
    </source>
</evidence>
<name>A0A1M6L0P4_9ACTN</name>
<dbReference type="RefSeq" id="WP_073379920.1">
    <property type="nucleotide sequence ID" value="NZ_FQZK01000008.1"/>
</dbReference>
<keyword evidence="2" id="KW-0575">Peroxidase</keyword>
<proteinExistence type="predicted"/>
<keyword evidence="3" id="KW-1185">Reference proteome</keyword>